<keyword evidence="6" id="KW-0812">Transmembrane</keyword>
<comment type="subcellular location">
    <subcellularLocation>
        <location evidence="2">Membrane</location>
    </subcellularLocation>
</comment>
<comment type="pathway">
    <text evidence="3">Secondary metabolite biosynthesis; terpenoid biosynthesis.</text>
</comment>
<comment type="similarity">
    <text evidence="4">Belongs to the cytochrome P450 family.</text>
</comment>
<dbReference type="EMBL" id="JARJCN010000035">
    <property type="protein sequence ID" value="KAJ7085203.1"/>
    <property type="molecule type" value="Genomic_DNA"/>
</dbReference>
<evidence type="ECO:0000256" key="10">
    <source>
        <dbReference type="ARBA" id="ARBA00023004"/>
    </source>
</evidence>
<dbReference type="SUPFAM" id="SSF48264">
    <property type="entry name" value="Cytochrome P450"/>
    <property type="match status" value="1"/>
</dbReference>
<evidence type="ECO:0000256" key="8">
    <source>
        <dbReference type="ARBA" id="ARBA00022989"/>
    </source>
</evidence>
<proteinExistence type="inferred from homology"/>
<evidence type="ECO:0000313" key="16">
    <source>
        <dbReference type="Proteomes" id="UP001222325"/>
    </source>
</evidence>
<keyword evidence="10 13" id="KW-0408">Iron</keyword>
<evidence type="ECO:0000256" key="2">
    <source>
        <dbReference type="ARBA" id="ARBA00004370"/>
    </source>
</evidence>
<keyword evidence="11" id="KW-0503">Monooxygenase</keyword>
<evidence type="ECO:0000256" key="9">
    <source>
        <dbReference type="ARBA" id="ARBA00023002"/>
    </source>
</evidence>
<comment type="caution">
    <text evidence="15">The sequence shown here is derived from an EMBL/GenBank/DDBJ whole genome shotgun (WGS) entry which is preliminary data.</text>
</comment>
<keyword evidence="16" id="KW-1185">Reference proteome</keyword>
<evidence type="ECO:0000256" key="11">
    <source>
        <dbReference type="ARBA" id="ARBA00023033"/>
    </source>
</evidence>
<gene>
    <name evidence="15" type="ORF">B0H15DRAFT_847397</name>
</gene>
<dbReference type="InterPro" id="IPR002401">
    <property type="entry name" value="Cyt_P450_E_grp-I"/>
</dbReference>
<evidence type="ECO:0000256" key="14">
    <source>
        <dbReference type="SAM" id="SignalP"/>
    </source>
</evidence>
<evidence type="ECO:0000256" key="3">
    <source>
        <dbReference type="ARBA" id="ARBA00004721"/>
    </source>
</evidence>
<comment type="cofactor">
    <cofactor evidence="1 13">
        <name>heme</name>
        <dbReference type="ChEBI" id="CHEBI:30413"/>
    </cofactor>
</comment>
<evidence type="ECO:0000256" key="4">
    <source>
        <dbReference type="ARBA" id="ARBA00010617"/>
    </source>
</evidence>
<dbReference type="InterPro" id="IPR036396">
    <property type="entry name" value="Cyt_P450_sf"/>
</dbReference>
<dbReference type="AlphaFoldDB" id="A0AAD6U5E5"/>
<dbReference type="GO" id="GO:0016705">
    <property type="term" value="F:oxidoreductase activity, acting on paired donors, with incorporation or reduction of molecular oxygen"/>
    <property type="evidence" value="ECO:0007669"/>
    <property type="project" value="InterPro"/>
</dbReference>
<keyword evidence="12" id="KW-0472">Membrane</keyword>
<keyword evidence="8" id="KW-1133">Transmembrane helix</keyword>
<evidence type="ECO:0000256" key="7">
    <source>
        <dbReference type="ARBA" id="ARBA00022723"/>
    </source>
</evidence>
<evidence type="ECO:0000256" key="1">
    <source>
        <dbReference type="ARBA" id="ARBA00001971"/>
    </source>
</evidence>
<reference evidence="15" key="1">
    <citation type="submission" date="2023-03" db="EMBL/GenBank/DDBJ databases">
        <title>Massive genome expansion in bonnet fungi (Mycena s.s.) driven by repeated elements and novel gene families across ecological guilds.</title>
        <authorList>
            <consortium name="Lawrence Berkeley National Laboratory"/>
            <person name="Harder C.B."/>
            <person name="Miyauchi S."/>
            <person name="Viragh M."/>
            <person name="Kuo A."/>
            <person name="Thoen E."/>
            <person name="Andreopoulos B."/>
            <person name="Lu D."/>
            <person name="Skrede I."/>
            <person name="Drula E."/>
            <person name="Henrissat B."/>
            <person name="Morin E."/>
            <person name="Kohler A."/>
            <person name="Barry K."/>
            <person name="LaButti K."/>
            <person name="Morin E."/>
            <person name="Salamov A."/>
            <person name="Lipzen A."/>
            <person name="Mereny Z."/>
            <person name="Hegedus B."/>
            <person name="Baldrian P."/>
            <person name="Stursova M."/>
            <person name="Weitz H."/>
            <person name="Taylor A."/>
            <person name="Grigoriev I.V."/>
            <person name="Nagy L.G."/>
            <person name="Martin F."/>
            <person name="Kauserud H."/>
        </authorList>
    </citation>
    <scope>NUCLEOTIDE SEQUENCE</scope>
    <source>
        <strain evidence="15">CBHHK173m</strain>
    </source>
</reference>
<dbReference type="InterPro" id="IPR050121">
    <property type="entry name" value="Cytochrome_P450_monoxygenase"/>
</dbReference>
<keyword evidence="5 13" id="KW-0349">Heme</keyword>
<dbReference type="PRINTS" id="PR00463">
    <property type="entry name" value="EP450I"/>
</dbReference>
<dbReference type="GO" id="GO:0004497">
    <property type="term" value="F:monooxygenase activity"/>
    <property type="evidence" value="ECO:0007669"/>
    <property type="project" value="UniProtKB-KW"/>
</dbReference>
<evidence type="ECO:0000256" key="13">
    <source>
        <dbReference type="PIRSR" id="PIRSR602401-1"/>
    </source>
</evidence>
<feature type="signal peptide" evidence="14">
    <location>
        <begin position="1"/>
        <end position="19"/>
    </location>
</feature>
<sequence length="517" mass="56392">MSYTTAGLALVSILAMCLAVCRRSTIWHIPGPPSPSWLFGNMLQLLLSPQYGDYEFEWLKIYGSVYRIKGCFGQDRLMVADPAGLQYLINSPHFVQGPVLENVVNLLYGEKSVLGIKAGAAHRRVKAALNVGFTAGAVRGYQPVFERVARLITEQLENAPVGPTDICPLLSLATLGAVSEAAAGYSLEDLGDQFVQNNTRVVALASGGSAIQVLSDAVGSYFPMWLMSSMIHLPTTAFKTLRDATVRANELGAQIVREKTEAARQELEMDNDVFSLLLQDKSEKGLSDKEIIAQTAILLLAGQDTTANTLAFALLELAKHQDLQEKLRAEIHTTLGAAGAPVLYDSLPLLNAFIKEALRLYPTEPLSDRIAVQDAVIPLTNYITTASGERITAMLVRKGQLVTEAIASYHRLESQWGTDAEDFRPSRWIDGSVNKGEAIGPWSRKNLLSLSFLGGPRTCLGWRFAVLEMQVILAELVAKFSFELPQGESVQTRVITTLLPVDSEGKKAAPLHITRIL</sequence>
<organism evidence="15 16">
    <name type="scientific">Mycena belliarum</name>
    <dbReference type="NCBI Taxonomy" id="1033014"/>
    <lineage>
        <taxon>Eukaryota</taxon>
        <taxon>Fungi</taxon>
        <taxon>Dikarya</taxon>
        <taxon>Basidiomycota</taxon>
        <taxon>Agaricomycotina</taxon>
        <taxon>Agaricomycetes</taxon>
        <taxon>Agaricomycetidae</taxon>
        <taxon>Agaricales</taxon>
        <taxon>Marasmiineae</taxon>
        <taxon>Mycenaceae</taxon>
        <taxon>Mycena</taxon>
    </lineage>
</organism>
<dbReference type="Proteomes" id="UP001222325">
    <property type="component" value="Unassembled WGS sequence"/>
</dbReference>
<dbReference type="Gene3D" id="1.10.630.10">
    <property type="entry name" value="Cytochrome P450"/>
    <property type="match status" value="1"/>
</dbReference>
<feature type="chain" id="PRO_5042211467" evidence="14">
    <location>
        <begin position="20"/>
        <end position="517"/>
    </location>
</feature>
<feature type="binding site" description="axial binding residue" evidence="13">
    <location>
        <position position="459"/>
    </location>
    <ligand>
        <name>heme</name>
        <dbReference type="ChEBI" id="CHEBI:30413"/>
    </ligand>
    <ligandPart>
        <name>Fe</name>
        <dbReference type="ChEBI" id="CHEBI:18248"/>
    </ligandPart>
</feature>
<evidence type="ECO:0000256" key="12">
    <source>
        <dbReference type="ARBA" id="ARBA00023136"/>
    </source>
</evidence>
<dbReference type="PANTHER" id="PTHR24305">
    <property type="entry name" value="CYTOCHROME P450"/>
    <property type="match status" value="1"/>
</dbReference>
<keyword evidence="9" id="KW-0560">Oxidoreductase</keyword>
<dbReference type="GO" id="GO:0016020">
    <property type="term" value="C:membrane"/>
    <property type="evidence" value="ECO:0007669"/>
    <property type="project" value="UniProtKB-SubCell"/>
</dbReference>
<dbReference type="PANTHER" id="PTHR24305:SF166">
    <property type="entry name" value="CYTOCHROME P450 12A4, MITOCHONDRIAL-RELATED"/>
    <property type="match status" value="1"/>
</dbReference>
<dbReference type="GO" id="GO:0005506">
    <property type="term" value="F:iron ion binding"/>
    <property type="evidence" value="ECO:0007669"/>
    <property type="project" value="InterPro"/>
</dbReference>
<evidence type="ECO:0000313" key="15">
    <source>
        <dbReference type="EMBL" id="KAJ7085203.1"/>
    </source>
</evidence>
<dbReference type="GO" id="GO:0020037">
    <property type="term" value="F:heme binding"/>
    <property type="evidence" value="ECO:0007669"/>
    <property type="project" value="InterPro"/>
</dbReference>
<protein>
    <submittedName>
        <fullName evidence="15">Cytochrome P450</fullName>
    </submittedName>
</protein>
<evidence type="ECO:0000256" key="6">
    <source>
        <dbReference type="ARBA" id="ARBA00022692"/>
    </source>
</evidence>
<keyword evidence="14" id="KW-0732">Signal</keyword>
<accession>A0AAD6U5E5</accession>
<dbReference type="Pfam" id="PF00067">
    <property type="entry name" value="p450"/>
    <property type="match status" value="1"/>
</dbReference>
<name>A0AAD6U5E5_9AGAR</name>
<evidence type="ECO:0000256" key="5">
    <source>
        <dbReference type="ARBA" id="ARBA00022617"/>
    </source>
</evidence>
<dbReference type="InterPro" id="IPR001128">
    <property type="entry name" value="Cyt_P450"/>
</dbReference>
<dbReference type="PRINTS" id="PR00385">
    <property type="entry name" value="P450"/>
</dbReference>
<keyword evidence="7 13" id="KW-0479">Metal-binding</keyword>